<dbReference type="Proteomes" id="UP000438914">
    <property type="component" value="Unassembled WGS sequence"/>
</dbReference>
<gene>
    <name evidence="2" type="ORF">FYJ73_09210</name>
</gene>
<dbReference type="EMBL" id="VUNG01000022">
    <property type="protein sequence ID" value="MST84842.1"/>
    <property type="molecule type" value="Genomic_DNA"/>
</dbReference>
<accession>A0A7K0KFX9</accession>
<name>A0A7K0KFX9_9BACT</name>
<organism evidence="2 3">
    <name type="scientific">Hallella mizrahii</name>
    <dbReference type="NCBI Taxonomy" id="2606637"/>
    <lineage>
        <taxon>Bacteria</taxon>
        <taxon>Pseudomonadati</taxon>
        <taxon>Bacteroidota</taxon>
        <taxon>Bacteroidia</taxon>
        <taxon>Bacteroidales</taxon>
        <taxon>Prevotellaceae</taxon>
        <taxon>Hallella</taxon>
    </lineage>
</organism>
<feature type="chain" id="PRO_5029550736" evidence="1">
    <location>
        <begin position="25"/>
        <end position="489"/>
    </location>
</feature>
<reference evidence="2 3" key="1">
    <citation type="submission" date="2019-08" db="EMBL/GenBank/DDBJ databases">
        <title>In-depth cultivation of the pig gut microbiome towards novel bacterial diversity and tailored functional studies.</title>
        <authorList>
            <person name="Wylensek D."/>
            <person name="Hitch T.C.A."/>
            <person name="Clavel T."/>
        </authorList>
    </citation>
    <scope>NUCLEOTIDE SEQUENCE [LARGE SCALE GENOMIC DNA]</scope>
    <source>
        <strain evidence="2 3">LKV-178-WT-2A</strain>
    </source>
</reference>
<protein>
    <submittedName>
        <fullName evidence="2">Fimbrillin family protein</fullName>
    </submittedName>
</protein>
<proteinExistence type="predicted"/>
<dbReference type="PROSITE" id="PS51257">
    <property type="entry name" value="PROKAR_LIPOPROTEIN"/>
    <property type="match status" value="1"/>
</dbReference>
<evidence type="ECO:0000313" key="3">
    <source>
        <dbReference type="Proteomes" id="UP000438914"/>
    </source>
</evidence>
<feature type="signal peptide" evidence="1">
    <location>
        <begin position="1"/>
        <end position="24"/>
    </location>
</feature>
<evidence type="ECO:0000313" key="2">
    <source>
        <dbReference type="EMBL" id="MST84842.1"/>
    </source>
</evidence>
<dbReference type="AlphaFoldDB" id="A0A7K0KFX9"/>
<comment type="caution">
    <text evidence="2">The sequence shown here is derived from an EMBL/GenBank/DDBJ whole genome shotgun (WGS) entry which is preliminary data.</text>
</comment>
<keyword evidence="1" id="KW-0732">Signal</keyword>
<dbReference type="CDD" id="cd13120">
    <property type="entry name" value="BF2867_like_N"/>
    <property type="match status" value="1"/>
</dbReference>
<evidence type="ECO:0000256" key="1">
    <source>
        <dbReference type="SAM" id="SignalP"/>
    </source>
</evidence>
<keyword evidence="3" id="KW-1185">Reference proteome</keyword>
<dbReference type="RefSeq" id="WP_154534433.1">
    <property type="nucleotide sequence ID" value="NZ_VUNG01000022.1"/>
</dbReference>
<sequence>MKDMLMGSIAMMAVVSLASCSANSDFDNTNTTDPNTKESVLSPVEFGTYLAQSKNTRAGEFTRASEMTTTELETTGFGVMAFYTESTQYEAGQTSKEPNFMYNTDVSIKSGDKDWSYSPIKYWPNGGQTGDATPLDATQYLSFFAYAPYKEVVDKKTGSTGSDTGITALSANAAKGDPTVTYALGATDANADLLWGTAGTNGTTTSGKTAQEGTNFSGKAKVNANLTKMKVDGKVQFNFLHALAKFGGTGAGTAPKTSGLMVVADIDNGSATTGGTLDGNTTKITVKSIKIESVKAGTDGKMAKDASIPTSGTLNLATGVWTTTDTNNGKIDYEINSKAVTTTATAGATTQTMNDDIAEPASVSSWNDLSSVTGVTTTPQSVYTETTPLLIIPDGKDHVFRITIDYIVRTKDEALHQGYTQVEQSFYKDLTLKTVSLNAKYNLLIHLGLTSVKFDATVTDWTNTVNGGTESGNTTDTDPMVIYMPANVK</sequence>